<name>A0A9N9BWG5_9GLOM</name>
<dbReference type="PANTHER" id="PTHR47718">
    <property type="entry name" value="OS01G0519700 PROTEIN"/>
    <property type="match status" value="1"/>
</dbReference>
<sequence>MNSNQHDLYQRYHDVIVTDNTLRTNKYSMALCLFVVFEQLLNANDKILPTVLISNADTGLDAAVKTFLSTIKHIHYIFHIRQNLDRHIQSFLGKNYNEFLAKFYLAYNSLNEVIFKARWNQLIELFPFTNSYLMEMLDKIKESWTKTFICTDIEQENSQDINDQADRAQISLKSLVMIRSTETQFNISLIRKRWFKLENQSDNDNSEAKSSLICVEQVFMNINGNFSYIDISQSLTVLDILRNKGSMDDINLKITACYLYSDLFELGCKIAQVATEKQQFDVLEVFN</sequence>
<reference evidence="1" key="1">
    <citation type="submission" date="2021-06" db="EMBL/GenBank/DDBJ databases">
        <authorList>
            <person name="Kallberg Y."/>
            <person name="Tangrot J."/>
            <person name="Rosling A."/>
        </authorList>
    </citation>
    <scope>NUCLEOTIDE SEQUENCE</scope>
    <source>
        <strain evidence="1">MA453B</strain>
    </source>
</reference>
<dbReference type="EMBL" id="CAJVPY010003059">
    <property type="protein sequence ID" value="CAG8580299.1"/>
    <property type="molecule type" value="Genomic_DNA"/>
</dbReference>
<keyword evidence="2" id="KW-1185">Reference proteome</keyword>
<evidence type="ECO:0000313" key="1">
    <source>
        <dbReference type="EMBL" id="CAG8580299.1"/>
    </source>
</evidence>
<organism evidence="1 2">
    <name type="scientific">Dentiscutata erythropus</name>
    <dbReference type="NCBI Taxonomy" id="1348616"/>
    <lineage>
        <taxon>Eukaryota</taxon>
        <taxon>Fungi</taxon>
        <taxon>Fungi incertae sedis</taxon>
        <taxon>Mucoromycota</taxon>
        <taxon>Glomeromycotina</taxon>
        <taxon>Glomeromycetes</taxon>
        <taxon>Diversisporales</taxon>
        <taxon>Gigasporaceae</taxon>
        <taxon>Dentiscutata</taxon>
    </lineage>
</organism>
<dbReference type="Proteomes" id="UP000789405">
    <property type="component" value="Unassembled WGS sequence"/>
</dbReference>
<dbReference type="PANTHER" id="PTHR47718:SF13">
    <property type="entry name" value="OS09G0290500 PROTEIN"/>
    <property type="match status" value="1"/>
</dbReference>
<evidence type="ECO:0000313" key="2">
    <source>
        <dbReference type="Proteomes" id="UP000789405"/>
    </source>
</evidence>
<gene>
    <name evidence="1" type="ORF">DERYTH_LOCUS6654</name>
</gene>
<accession>A0A9N9BWG5</accession>
<dbReference type="AlphaFoldDB" id="A0A9N9BWG5"/>
<protein>
    <submittedName>
        <fullName evidence="1">19576_t:CDS:1</fullName>
    </submittedName>
</protein>
<dbReference type="OrthoDB" id="2440346at2759"/>
<comment type="caution">
    <text evidence="1">The sequence shown here is derived from an EMBL/GenBank/DDBJ whole genome shotgun (WGS) entry which is preliminary data.</text>
</comment>
<proteinExistence type="predicted"/>